<dbReference type="EMBL" id="CP003345">
    <property type="protein sequence ID" value="AFM06115.1"/>
    <property type="molecule type" value="Genomic_DNA"/>
</dbReference>
<dbReference type="STRING" id="880071.Fleli_3809"/>
<dbReference type="Proteomes" id="UP000006054">
    <property type="component" value="Chromosome"/>
</dbReference>
<dbReference type="HOGENOM" id="CLU_2450280_0_0_10"/>
<sequence length="89" mass="10514">MSLIVTVNKEIKNGEKKYLKLVEMKKYFGKENQDRLILEYKDNKTDIYISSEFSKKVEQIDCKSVEMTVYEGNLGLYYISRNEEIICAE</sequence>
<protein>
    <submittedName>
        <fullName evidence="1">Uncharacterized protein</fullName>
    </submittedName>
</protein>
<dbReference type="KEGG" id="fli:Fleli_3809"/>
<reference evidence="2" key="1">
    <citation type="submission" date="2012-06" db="EMBL/GenBank/DDBJ databases">
        <title>The complete genome of Flexibacter litoralis DSM 6794.</title>
        <authorList>
            <person name="Lucas S."/>
            <person name="Copeland A."/>
            <person name="Lapidus A."/>
            <person name="Glavina del Rio T."/>
            <person name="Dalin E."/>
            <person name="Tice H."/>
            <person name="Bruce D."/>
            <person name="Goodwin L."/>
            <person name="Pitluck S."/>
            <person name="Peters L."/>
            <person name="Ovchinnikova G."/>
            <person name="Lu M."/>
            <person name="Kyrpides N."/>
            <person name="Mavromatis K."/>
            <person name="Ivanova N."/>
            <person name="Brettin T."/>
            <person name="Detter J.C."/>
            <person name="Han C."/>
            <person name="Larimer F."/>
            <person name="Land M."/>
            <person name="Hauser L."/>
            <person name="Markowitz V."/>
            <person name="Cheng J.-F."/>
            <person name="Hugenholtz P."/>
            <person name="Woyke T."/>
            <person name="Wu D."/>
            <person name="Spring S."/>
            <person name="Lang E."/>
            <person name="Kopitz M."/>
            <person name="Brambilla E."/>
            <person name="Klenk H.-P."/>
            <person name="Eisen J.A."/>
        </authorList>
    </citation>
    <scope>NUCLEOTIDE SEQUENCE [LARGE SCALE GENOMIC DNA]</scope>
    <source>
        <strain evidence="2">ATCC 23117 / DSM 6794 / NBRC 15988 / NCIMB 1366 / Sio-4</strain>
    </source>
</reference>
<dbReference type="AlphaFoldDB" id="I4AQ80"/>
<accession>I4AQ80</accession>
<organism evidence="1 2">
    <name type="scientific">Bernardetia litoralis (strain ATCC 23117 / DSM 6794 / NBRC 15988 / NCIMB 1366 / Fx l1 / Sio-4)</name>
    <name type="common">Flexibacter litoralis</name>
    <dbReference type="NCBI Taxonomy" id="880071"/>
    <lineage>
        <taxon>Bacteria</taxon>
        <taxon>Pseudomonadati</taxon>
        <taxon>Bacteroidota</taxon>
        <taxon>Cytophagia</taxon>
        <taxon>Cytophagales</taxon>
        <taxon>Bernardetiaceae</taxon>
        <taxon>Bernardetia</taxon>
    </lineage>
</organism>
<evidence type="ECO:0000313" key="2">
    <source>
        <dbReference type="Proteomes" id="UP000006054"/>
    </source>
</evidence>
<proteinExistence type="predicted"/>
<keyword evidence="2" id="KW-1185">Reference proteome</keyword>
<gene>
    <name evidence="1" type="ordered locus">Fleli_3809</name>
</gene>
<evidence type="ECO:0000313" key="1">
    <source>
        <dbReference type="EMBL" id="AFM06115.1"/>
    </source>
</evidence>
<name>I4AQ80_BERLS</name>